<dbReference type="AlphaFoldDB" id="A0A6P5WN98"/>
<protein>
    <submittedName>
        <fullName evidence="3">Uncharacterized protein LOC111276079</fullName>
    </submittedName>
</protein>
<evidence type="ECO:0000313" key="2">
    <source>
        <dbReference type="Proteomes" id="UP000515121"/>
    </source>
</evidence>
<proteinExistence type="predicted"/>
<keyword evidence="2" id="KW-1185">Reference proteome</keyword>
<evidence type="ECO:0000313" key="3">
    <source>
        <dbReference type="RefSeq" id="XP_022717590.1"/>
    </source>
</evidence>
<dbReference type="PANTHER" id="PTHR48248">
    <property type="entry name" value="UVR DOMAIN-CONTAINING PROTEIN"/>
    <property type="match status" value="1"/>
</dbReference>
<keyword evidence="1" id="KW-0175">Coiled coil</keyword>
<dbReference type="KEGG" id="dzi:111276079"/>
<organism evidence="2 3">
    <name type="scientific">Durio zibethinus</name>
    <name type="common">Durian</name>
    <dbReference type="NCBI Taxonomy" id="66656"/>
    <lineage>
        <taxon>Eukaryota</taxon>
        <taxon>Viridiplantae</taxon>
        <taxon>Streptophyta</taxon>
        <taxon>Embryophyta</taxon>
        <taxon>Tracheophyta</taxon>
        <taxon>Spermatophyta</taxon>
        <taxon>Magnoliopsida</taxon>
        <taxon>eudicotyledons</taxon>
        <taxon>Gunneridae</taxon>
        <taxon>Pentapetalae</taxon>
        <taxon>rosids</taxon>
        <taxon>malvids</taxon>
        <taxon>Malvales</taxon>
        <taxon>Malvaceae</taxon>
        <taxon>Helicteroideae</taxon>
        <taxon>Durio</taxon>
    </lineage>
</organism>
<evidence type="ECO:0000256" key="1">
    <source>
        <dbReference type="SAM" id="Coils"/>
    </source>
</evidence>
<dbReference type="Proteomes" id="UP000515121">
    <property type="component" value="Unplaced"/>
</dbReference>
<dbReference type="PANTHER" id="PTHR48248:SF5">
    <property type="entry name" value="UVR DOMAIN-CONTAINING PROTEIN"/>
    <property type="match status" value="1"/>
</dbReference>
<sequence>MTLFSDSHLQPTPAIKKRCFKLRKRPKSSISNIVSRRHRMKLHFQEKIRRKEMITRLMELKVKMKETSEEQKFIKEGQRKVREKFEAIENECEQLRKETNLLIQQSTHTQLRLVLMFKILKAREESDFTKSAQLTQLLRVIIARTTSSIK</sequence>
<gene>
    <name evidence="3" type="primary">LOC111276079</name>
</gene>
<dbReference type="OrthoDB" id="1015344at2759"/>
<reference evidence="3" key="1">
    <citation type="submission" date="2025-08" db="UniProtKB">
        <authorList>
            <consortium name="RefSeq"/>
        </authorList>
    </citation>
    <scope>IDENTIFICATION</scope>
    <source>
        <tissue evidence="3">Fruit stalk</tissue>
    </source>
</reference>
<feature type="coiled-coil region" evidence="1">
    <location>
        <begin position="50"/>
        <end position="105"/>
    </location>
</feature>
<name>A0A6P5WN98_DURZI</name>
<accession>A0A6P5WN98</accession>
<dbReference type="GeneID" id="111276079"/>
<dbReference type="RefSeq" id="XP_022717590.1">
    <property type="nucleotide sequence ID" value="XM_022861855.1"/>
</dbReference>